<dbReference type="Pfam" id="PF13920">
    <property type="entry name" value="zf-C3HC4_3"/>
    <property type="match status" value="1"/>
</dbReference>
<gene>
    <name evidence="5" type="ORF">K7X08_012613</name>
</gene>
<dbReference type="CDD" id="cd23128">
    <property type="entry name" value="RING-HC_MIP1-like"/>
    <property type="match status" value="1"/>
</dbReference>
<keyword evidence="6" id="KW-1185">Reference proteome</keyword>
<feature type="domain" description="RING-type" evidence="4">
    <location>
        <begin position="634"/>
        <end position="674"/>
    </location>
</feature>
<dbReference type="AlphaFoldDB" id="A0A9Q1MCJ3"/>
<dbReference type="EMBL" id="JAJAGQ010000008">
    <property type="protein sequence ID" value="KAJ8555117.1"/>
    <property type="molecule type" value="Genomic_DNA"/>
</dbReference>
<dbReference type="Pfam" id="PF20235">
    <property type="entry name" value="PIR2-like_helical"/>
    <property type="match status" value="1"/>
</dbReference>
<evidence type="ECO:0000256" key="1">
    <source>
        <dbReference type="PROSITE-ProRule" id="PRU00175"/>
    </source>
</evidence>
<proteinExistence type="predicted"/>
<keyword evidence="2" id="KW-0175">Coiled coil</keyword>
<dbReference type="InterPro" id="IPR046934">
    <property type="entry name" value="PIR2-like"/>
</dbReference>
<sequence length="688" mass="77808">MREKKKAPQRYRPIKTETDHTHTTNFNSLYTNTISQSLTDQSRIRSLKYHIGLSDDSGWGYYTEEQLEKILLNNLDYLYNEAIAKLISMGYDEHVAIKAILRNGYCYGGMDVLTNILHNSLSYLSNGNVVANSEDTDHSFADFRQLEEYSLAGMVCLLQQVKPHLSKGDAMWCLLMSDLHVGRASVMEIPFLSPQGENGSDSVPVSSTSNAEGVDSSSVGVVPAMCRFHGGWGFGNGGANELPVKGFFSYDSESSLQRQIEYPKRFNLTPSMKTLLKRNVAAFAAGFRANSKYRQNQSQASPSSLPVGDLSSGSRFESGLGQSVESQNLKKQEVVNCVLSKFCDLNLDENSEQVHGQIDQKDKMIPNLIHQIKDLQKQVKERKDWAHQKAMQAARKLSNDLTELKMLRMEKEENQRLKLGKQAIGETTMKSLKHMETALREASGQVDWANLAVKKLENENAEIRAEIEACKLSTSESSTTCLEVVKREKKFLKKLGTWEKQKNKLQEDIAEEKQKISDLQKQLEVEASQKEAEAKWRQEERAKEQALAQVKAERRLKEAAEITNKRKLEALRLRIEIDFQRHKDDLQRLEQDLSQLKAFAQTTELPEGDVARMLHDFDRLEDSSEKDVSGDRECLICMKNEVSVVFLPCAHQVLCANCNNNYGKKGRAICPCCQVPIEQRIRVFGSTS</sequence>
<dbReference type="Gene3D" id="3.30.40.10">
    <property type="entry name" value="Zinc/RING finger domain, C3HC4 (zinc finger)"/>
    <property type="match status" value="1"/>
</dbReference>
<feature type="compositionally biased region" description="Polar residues" evidence="3">
    <location>
        <begin position="293"/>
        <end position="304"/>
    </location>
</feature>
<feature type="region of interest" description="Disordered" evidence="3">
    <location>
        <begin position="195"/>
        <end position="215"/>
    </location>
</feature>
<dbReference type="InterPro" id="IPR046527">
    <property type="entry name" value="PIR2-like_helical"/>
</dbReference>
<dbReference type="PANTHER" id="PTHR46405">
    <property type="entry name" value="OS05G0141500 PROTEIN"/>
    <property type="match status" value="1"/>
</dbReference>
<keyword evidence="1" id="KW-0479">Metal-binding</keyword>
<accession>A0A9Q1MCJ3</accession>
<feature type="coiled-coil region" evidence="2">
    <location>
        <begin position="439"/>
        <end position="599"/>
    </location>
</feature>
<evidence type="ECO:0000256" key="3">
    <source>
        <dbReference type="SAM" id="MobiDB-lite"/>
    </source>
</evidence>
<dbReference type="GO" id="GO:0008270">
    <property type="term" value="F:zinc ion binding"/>
    <property type="evidence" value="ECO:0007669"/>
    <property type="project" value="UniProtKB-KW"/>
</dbReference>
<comment type="caution">
    <text evidence="5">The sequence shown here is derived from an EMBL/GenBank/DDBJ whole genome shotgun (WGS) entry which is preliminary data.</text>
</comment>
<evidence type="ECO:0000256" key="2">
    <source>
        <dbReference type="SAM" id="Coils"/>
    </source>
</evidence>
<evidence type="ECO:0000313" key="5">
    <source>
        <dbReference type="EMBL" id="KAJ8555117.1"/>
    </source>
</evidence>
<keyword evidence="1" id="KW-0863">Zinc-finger</keyword>
<organism evidence="5 6">
    <name type="scientific">Anisodus acutangulus</name>
    <dbReference type="NCBI Taxonomy" id="402998"/>
    <lineage>
        <taxon>Eukaryota</taxon>
        <taxon>Viridiplantae</taxon>
        <taxon>Streptophyta</taxon>
        <taxon>Embryophyta</taxon>
        <taxon>Tracheophyta</taxon>
        <taxon>Spermatophyta</taxon>
        <taxon>Magnoliopsida</taxon>
        <taxon>eudicotyledons</taxon>
        <taxon>Gunneridae</taxon>
        <taxon>Pentapetalae</taxon>
        <taxon>asterids</taxon>
        <taxon>lamiids</taxon>
        <taxon>Solanales</taxon>
        <taxon>Solanaceae</taxon>
        <taxon>Solanoideae</taxon>
        <taxon>Hyoscyameae</taxon>
        <taxon>Anisodus</taxon>
    </lineage>
</organism>
<evidence type="ECO:0000259" key="4">
    <source>
        <dbReference type="PROSITE" id="PS50089"/>
    </source>
</evidence>
<dbReference type="OrthoDB" id="1711136at2759"/>
<dbReference type="PROSITE" id="PS50089">
    <property type="entry name" value="ZF_RING_2"/>
    <property type="match status" value="1"/>
</dbReference>
<dbReference type="PANTHER" id="PTHR46405:SF3">
    <property type="entry name" value="RING_U-BOX SUPERFAMILY PROTEIN"/>
    <property type="match status" value="1"/>
</dbReference>
<evidence type="ECO:0000313" key="6">
    <source>
        <dbReference type="Proteomes" id="UP001152561"/>
    </source>
</evidence>
<feature type="region of interest" description="Disordered" evidence="3">
    <location>
        <begin position="293"/>
        <end position="319"/>
    </location>
</feature>
<keyword evidence="1" id="KW-0862">Zinc</keyword>
<dbReference type="InterPro" id="IPR013083">
    <property type="entry name" value="Znf_RING/FYVE/PHD"/>
</dbReference>
<dbReference type="InterPro" id="IPR001841">
    <property type="entry name" value="Znf_RING"/>
</dbReference>
<dbReference type="SUPFAM" id="SSF57850">
    <property type="entry name" value="RING/U-box"/>
    <property type="match status" value="1"/>
</dbReference>
<dbReference type="Proteomes" id="UP001152561">
    <property type="component" value="Unassembled WGS sequence"/>
</dbReference>
<name>A0A9Q1MCJ3_9SOLA</name>
<protein>
    <recommendedName>
        <fullName evidence="4">RING-type domain-containing protein</fullName>
    </recommendedName>
</protein>
<reference evidence="6" key="1">
    <citation type="journal article" date="2023" name="Proc. Natl. Acad. Sci. U.S.A.">
        <title>Genomic and structural basis for evolution of tropane alkaloid biosynthesis.</title>
        <authorList>
            <person name="Wanga Y.-J."/>
            <person name="Taina T."/>
            <person name="Yua J.-Y."/>
            <person name="Lia J."/>
            <person name="Xua B."/>
            <person name="Chenc J."/>
            <person name="D'Auriad J.C."/>
            <person name="Huanga J.-P."/>
            <person name="Huanga S.-X."/>
        </authorList>
    </citation>
    <scope>NUCLEOTIDE SEQUENCE [LARGE SCALE GENOMIC DNA]</scope>
    <source>
        <strain evidence="6">cv. KIB-2019</strain>
    </source>
</reference>